<sequence length="427" mass="44602">MAHAVPTDGRVFWINTAASIPSGWSRDTDFDDVYLQGVTDDSRGTGGGAHIHTQNHALIGVAHTHSVSGASVTPGFTMTRKSNIFGSTVSALTHGHNASTSASTTITYADDSTSLSSFEADPPFVRAIIIKPDTGDKLIPDGAFCFTDQAEAPTGFDITGSGGTTDYSEKFILGALAAGDGGGTGGSTTHTHDDISHDHPDNLHGHVFANAGLATSSSKVQSAVTANVLERIHHEVSLYSETLSDVSTEDVVVDAGSSEPAYMNLLGIENTSGADALPAGVIVGYTGTIASVPDQWEHYARIGARQVRIVKNANEVGHTGGSNTHDHNLQAHQHTHAGSHDHVEAEEEFEASASEIGTPTVTLPDTTKSHTHVWTIGSTQPTCQSTGAFSCDSADGRAAYQELIFIKYEPYSTRIRGGLIKGGAVAA</sequence>
<name>A0A0S8JL51_UNCT6</name>
<evidence type="ECO:0008006" key="3">
    <source>
        <dbReference type="Google" id="ProtNLM"/>
    </source>
</evidence>
<reference evidence="1 2" key="1">
    <citation type="journal article" date="2015" name="Microbiome">
        <title>Genomic resolution of linkages in carbon, nitrogen, and sulfur cycling among widespread estuary sediment bacteria.</title>
        <authorList>
            <person name="Baker B.J."/>
            <person name="Lazar C.S."/>
            <person name="Teske A.P."/>
            <person name="Dick G.J."/>
        </authorList>
    </citation>
    <scope>NUCLEOTIDE SEQUENCE [LARGE SCALE GENOMIC DNA]</scope>
    <source>
        <strain evidence="1">SM1_40</strain>
    </source>
</reference>
<accession>A0A0S8JL51</accession>
<proteinExistence type="predicted"/>
<dbReference type="EMBL" id="LJVA01000065">
    <property type="protein sequence ID" value="KPL09532.1"/>
    <property type="molecule type" value="Genomic_DNA"/>
</dbReference>
<evidence type="ECO:0000313" key="2">
    <source>
        <dbReference type="Proteomes" id="UP000051035"/>
    </source>
</evidence>
<comment type="caution">
    <text evidence="1">The sequence shown here is derived from an EMBL/GenBank/DDBJ whole genome shotgun (WGS) entry which is preliminary data.</text>
</comment>
<gene>
    <name evidence="1" type="ORF">AMJ71_06075</name>
</gene>
<evidence type="ECO:0000313" key="1">
    <source>
        <dbReference type="EMBL" id="KPL09532.1"/>
    </source>
</evidence>
<protein>
    <recommendedName>
        <fullName evidence="3">Phage tail collar domain-containing protein</fullName>
    </recommendedName>
</protein>
<dbReference type="AlphaFoldDB" id="A0A0S8JL51"/>
<dbReference type="Proteomes" id="UP000051035">
    <property type="component" value="Unassembled WGS sequence"/>
</dbReference>
<organism evidence="1 2">
    <name type="scientific">candidate division TA06 bacterium SM1_40</name>
    <dbReference type="NCBI Taxonomy" id="1703773"/>
    <lineage>
        <taxon>Bacteria</taxon>
        <taxon>Bacteria division TA06</taxon>
    </lineage>
</organism>